<accession>A0A6A6MP56</accession>
<dbReference type="EMBL" id="JAAGAX010000005">
    <property type="protein sequence ID" value="KAF2314083.1"/>
    <property type="molecule type" value="Genomic_DNA"/>
</dbReference>
<feature type="region of interest" description="Disordered" evidence="1">
    <location>
        <begin position="1"/>
        <end position="25"/>
    </location>
</feature>
<evidence type="ECO:0000256" key="1">
    <source>
        <dbReference type="SAM" id="MobiDB-lite"/>
    </source>
</evidence>
<name>A0A6A6MP56_HEVBR</name>
<organism evidence="2 3">
    <name type="scientific">Hevea brasiliensis</name>
    <name type="common">Para rubber tree</name>
    <name type="synonym">Siphonia brasiliensis</name>
    <dbReference type="NCBI Taxonomy" id="3981"/>
    <lineage>
        <taxon>Eukaryota</taxon>
        <taxon>Viridiplantae</taxon>
        <taxon>Streptophyta</taxon>
        <taxon>Embryophyta</taxon>
        <taxon>Tracheophyta</taxon>
        <taxon>Spermatophyta</taxon>
        <taxon>Magnoliopsida</taxon>
        <taxon>eudicotyledons</taxon>
        <taxon>Gunneridae</taxon>
        <taxon>Pentapetalae</taxon>
        <taxon>rosids</taxon>
        <taxon>fabids</taxon>
        <taxon>Malpighiales</taxon>
        <taxon>Euphorbiaceae</taxon>
        <taxon>Crotonoideae</taxon>
        <taxon>Micrandreae</taxon>
        <taxon>Hevea</taxon>
    </lineage>
</organism>
<feature type="region of interest" description="Disordered" evidence="1">
    <location>
        <begin position="38"/>
        <end position="62"/>
    </location>
</feature>
<gene>
    <name evidence="2" type="ORF">GH714_022034</name>
</gene>
<proteinExistence type="predicted"/>
<sequence length="128" mass="13943">MGLGGVGNEGSSGSEGGSSANEEDRRRSWVWFSFAKKTKEEGAGSSSDSRRRPNKKKKSGLSVGCWSANGNINGRREEDRVKGMLVSVHAKAKTLWGLNQQVTIDGAFCVYLFFSFIRSVFFTLSIAP</sequence>
<dbReference type="Proteomes" id="UP000467840">
    <property type="component" value="Chromosome 15"/>
</dbReference>
<comment type="caution">
    <text evidence="2">The sequence shown here is derived from an EMBL/GenBank/DDBJ whole genome shotgun (WGS) entry which is preliminary data.</text>
</comment>
<evidence type="ECO:0000313" key="2">
    <source>
        <dbReference type="EMBL" id="KAF2314083.1"/>
    </source>
</evidence>
<evidence type="ECO:0000313" key="3">
    <source>
        <dbReference type="Proteomes" id="UP000467840"/>
    </source>
</evidence>
<protein>
    <submittedName>
        <fullName evidence="2">Uncharacterized protein</fullName>
    </submittedName>
</protein>
<feature type="compositionally biased region" description="Gly residues" evidence="1">
    <location>
        <begin position="1"/>
        <end position="16"/>
    </location>
</feature>
<reference evidence="2 3" key="1">
    <citation type="journal article" date="2020" name="Mol. Plant">
        <title>The Chromosome-Based Rubber Tree Genome Provides New Insights into Spurge Genome Evolution and Rubber Biosynthesis.</title>
        <authorList>
            <person name="Liu J."/>
            <person name="Shi C."/>
            <person name="Shi C.C."/>
            <person name="Li W."/>
            <person name="Zhang Q.J."/>
            <person name="Zhang Y."/>
            <person name="Li K."/>
            <person name="Lu H.F."/>
            <person name="Shi C."/>
            <person name="Zhu S.T."/>
            <person name="Xiao Z.Y."/>
            <person name="Nan H."/>
            <person name="Yue Y."/>
            <person name="Zhu X.G."/>
            <person name="Wu Y."/>
            <person name="Hong X.N."/>
            <person name="Fan G.Y."/>
            <person name="Tong Y."/>
            <person name="Zhang D."/>
            <person name="Mao C.L."/>
            <person name="Liu Y.L."/>
            <person name="Hao S.J."/>
            <person name="Liu W.Q."/>
            <person name="Lv M.Q."/>
            <person name="Zhang H.B."/>
            <person name="Liu Y."/>
            <person name="Hu-Tang G.R."/>
            <person name="Wang J.P."/>
            <person name="Wang J.H."/>
            <person name="Sun Y.H."/>
            <person name="Ni S.B."/>
            <person name="Chen W.B."/>
            <person name="Zhang X.C."/>
            <person name="Jiao Y.N."/>
            <person name="Eichler E.E."/>
            <person name="Li G.H."/>
            <person name="Liu X."/>
            <person name="Gao L.Z."/>
        </authorList>
    </citation>
    <scope>NUCLEOTIDE SEQUENCE [LARGE SCALE GENOMIC DNA]</scope>
    <source>
        <strain evidence="3">cv. GT1</strain>
        <tissue evidence="2">Leaf</tissue>
    </source>
</reference>
<dbReference type="AlphaFoldDB" id="A0A6A6MP56"/>
<keyword evidence="3" id="KW-1185">Reference proteome</keyword>